<keyword evidence="2" id="KW-0560">Oxidoreductase</keyword>
<dbReference type="SUPFAM" id="SSF54593">
    <property type="entry name" value="Glyoxalase/Bleomycin resistance protein/Dihydroxybiphenyl dioxygenase"/>
    <property type="match status" value="1"/>
</dbReference>
<name>A0A0M2SMY8_9STAP</name>
<dbReference type="Proteomes" id="UP000034287">
    <property type="component" value="Unassembled WGS sequence"/>
</dbReference>
<dbReference type="PROSITE" id="PS51819">
    <property type="entry name" value="VOC"/>
    <property type="match status" value="2"/>
</dbReference>
<dbReference type="InterPro" id="IPR052537">
    <property type="entry name" value="Extradiol_RC_dioxygenase"/>
</dbReference>
<dbReference type="InterPro" id="IPR004360">
    <property type="entry name" value="Glyas_Fos-R_dOase_dom"/>
</dbReference>
<sequence>MEPIKRIHHITAIVGDPNENLKFYRDVLGLRLIKQTVNFDDPGVYHLYFADHDATPGTVITFFPWPNDNYGRKGSGQVGRIAFRVPKGSLSSWKEHLDNHSINTKETRLFGRETLEFDDVHGLELAIVEGGETSDVDKILGFHGAVLLSGNPEGTKELLTKKMGLKSLDAEGQNQHFETLGEERHHIITAIPPMAPGRFGIGTVHHIAWSVPDRETLESWQSALRGEGFGVTVVKDRNYFESIYLGEPGNVVFEFATDGPGFTADEDMESLGSALKLPEQYEHRRPEYERSLPKLEL</sequence>
<dbReference type="Gene3D" id="3.10.180.10">
    <property type="entry name" value="2,3-Dihydroxybiphenyl 1,2-Dioxygenase, domain 1"/>
    <property type="match status" value="2"/>
</dbReference>
<evidence type="ECO:0000259" key="1">
    <source>
        <dbReference type="PROSITE" id="PS51819"/>
    </source>
</evidence>
<dbReference type="RefSeq" id="WP_046513690.1">
    <property type="nucleotide sequence ID" value="NZ_LAYZ01000002.1"/>
</dbReference>
<dbReference type="PANTHER" id="PTHR36110">
    <property type="entry name" value="RING-CLEAVING DIOXYGENASE MHQE-RELATED"/>
    <property type="match status" value="1"/>
</dbReference>
<comment type="caution">
    <text evidence="2">The sequence shown here is derived from an EMBL/GenBank/DDBJ whole genome shotgun (WGS) entry which is preliminary data.</text>
</comment>
<feature type="domain" description="VOC" evidence="1">
    <location>
        <begin position="6"/>
        <end position="130"/>
    </location>
</feature>
<dbReference type="InterPro" id="IPR029068">
    <property type="entry name" value="Glyas_Bleomycin-R_OHBP_Dase"/>
</dbReference>
<keyword evidence="3" id="KW-1185">Reference proteome</keyword>
<dbReference type="AlphaFoldDB" id="A0A0M2SMY8"/>
<dbReference type="PANTHER" id="PTHR36110:SF2">
    <property type="entry name" value="RING-CLEAVING DIOXYGENASE MHQE-RELATED"/>
    <property type="match status" value="1"/>
</dbReference>
<dbReference type="InterPro" id="IPR037523">
    <property type="entry name" value="VOC_core"/>
</dbReference>
<proteinExistence type="predicted"/>
<dbReference type="OrthoDB" id="9785698at2"/>
<protein>
    <submittedName>
        <fullName evidence="2">Ring-cleaving dioxygenase</fullName>
    </submittedName>
</protein>
<dbReference type="GO" id="GO:0051213">
    <property type="term" value="F:dioxygenase activity"/>
    <property type="evidence" value="ECO:0007669"/>
    <property type="project" value="UniProtKB-KW"/>
</dbReference>
<evidence type="ECO:0000313" key="3">
    <source>
        <dbReference type="Proteomes" id="UP000034287"/>
    </source>
</evidence>
<evidence type="ECO:0000313" key="2">
    <source>
        <dbReference type="EMBL" id="KKK35031.1"/>
    </source>
</evidence>
<keyword evidence="2" id="KW-0223">Dioxygenase</keyword>
<feature type="domain" description="VOC" evidence="1">
    <location>
        <begin position="141"/>
        <end position="258"/>
    </location>
</feature>
<dbReference type="PATRIC" id="fig|1432562.3.peg.1027"/>
<organism evidence="2 3">
    <name type="scientific">Salinicoccus sediminis</name>
    <dbReference type="NCBI Taxonomy" id="1432562"/>
    <lineage>
        <taxon>Bacteria</taxon>
        <taxon>Bacillati</taxon>
        <taxon>Bacillota</taxon>
        <taxon>Bacilli</taxon>
        <taxon>Bacillales</taxon>
        <taxon>Staphylococcaceae</taxon>
        <taxon>Salinicoccus</taxon>
    </lineage>
</organism>
<dbReference type="EMBL" id="LAYZ01000002">
    <property type="protein sequence ID" value="KKK35031.1"/>
    <property type="molecule type" value="Genomic_DNA"/>
</dbReference>
<accession>A0A0M2SMY8</accession>
<dbReference type="Pfam" id="PF00903">
    <property type="entry name" value="Glyoxalase"/>
    <property type="match status" value="2"/>
</dbReference>
<gene>
    <name evidence="2" type="ORF">WN59_05190</name>
</gene>
<reference evidence="2 3" key="1">
    <citation type="submission" date="2015-04" db="EMBL/GenBank/DDBJ databases">
        <title>Taxonomic description and genome sequence of Salinicoccus sediminis sp. nov., a novel hyper halotolerant bacterium isolated from marine sediment.</title>
        <authorList>
            <person name="Mathan Kumar R."/>
            <person name="Kaur G."/>
            <person name="Kumar N."/>
            <person name="Kumar A."/>
            <person name="Singh N.K."/>
            <person name="Kaur N."/>
            <person name="Mayilraj S."/>
        </authorList>
    </citation>
    <scope>NUCLEOTIDE SEQUENCE [LARGE SCALE GENOMIC DNA]</scope>
    <source>
        <strain evidence="2 3">SV-16</strain>
    </source>
</reference>
<dbReference type="STRING" id="1432562.WN59_05190"/>